<evidence type="ECO:0000256" key="4">
    <source>
        <dbReference type="ARBA" id="ARBA00023157"/>
    </source>
</evidence>
<feature type="signal peptide" evidence="7">
    <location>
        <begin position="1"/>
        <end position="21"/>
    </location>
</feature>
<dbReference type="Gene3D" id="2.30.130.100">
    <property type="match status" value="1"/>
</dbReference>
<evidence type="ECO:0000256" key="1">
    <source>
        <dbReference type="ARBA" id="ARBA00004613"/>
    </source>
</evidence>
<keyword evidence="3 6" id="KW-0732">Signal</keyword>
<protein>
    <recommendedName>
        <fullName evidence="6">Evasin</fullName>
    </recommendedName>
</protein>
<dbReference type="EMBL" id="GIKN01003942">
    <property type="protein sequence ID" value="NIE46215.1"/>
    <property type="molecule type" value="Transcribed_RNA"/>
</dbReference>
<evidence type="ECO:0000313" key="8">
    <source>
        <dbReference type="EMBL" id="NIE46215.1"/>
    </source>
</evidence>
<evidence type="ECO:0000256" key="3">
    <source>
        <dbReference type="ARBA" id="ARBA00022729"/>
    </source>
</evidence>
<dbReference type="OrthoDB" id="10436089at2759"/>
<keyword evidence="5 6" id="KW-0325">Glycoprotein</keyword>
<comment type="function">
    <text evidence="6">Salivary chemokine-binding protein which binds to host chemokines.</text>
</comment>
<evidence type="ECO:0000256" key="7">
    <source>
        <dbReference type="SAM" id="SignalP"/>
    </source>
</evidence>
<organism evidence="8">
    <name type="scientific">Rhipicephalus microplus</name>
    <name type="common">Cattle tick</name>
    <name type="synonym">Boophilus microplus</name>
    <dbReference type="NCBI Taxonomy" id="6941"/>
    <lineage>
        <taxon>Eukaryota</taxon>
        <taxon>Metazoa</taxon>
        <taxon>Ecdysozoa</taxon>
        <taxon>Arthropoda</taxon>
        <taxon>Chelicerata</taxon>
        <taxon>Arachnida</taxon>
        <taxon>Acari</taxon>
        <taxon>Parasitiformes</taxon>
        <taxon>Ixodida</taxon>
        <taxon>Ixodoidea</taxon>
        <taxon>Ixodidae</taxon>
        <taxon>Rhipicephalinae</taxon>
        <taxon>Rhipicephalus</taxon>
        <taxon>Boophilus</taxon>
    </lineage>
</organism>
<dbReference type="GO" id="GO:0019957">
    <property type="term" value="F:C-C chemokine binding"/>
    <property type="evidence" value="ECO:0007669"/>
    <property type="project" value="InterPro"/>
</dbReference>
<evidence type="ECO:0000256" key="6">
    <source>
        <dbReference type="RuleBase" id="RU369006"/>
    </source>
</evidence>
<sequence length="130" mass="14229">MAFKACITAIAVAYVVQTLCGADSSSESSGSGSSDEDYQSSCLYHIMKTADNRTLSVNCTLDCGQHQNDSMPCVNATDPMLNYTSHQNYSCTVGFCHNGTCPSNGTRVTCWTVFFEGRNEDHWETSRLQL</sequence>
<dbReference type="Pfam" id="PF19429">
    <property type="entry name" value="EVA_Class_A"/>
    <property type="match status" value="1"/>
</dbReference>
<reference evidence="8" key="1">
    <citation type="submission" date="2020-03" db="EMBL/GenBank/DDBJ databases">
        <title>A transcriptome and proteome of the tick Rhipicephalus microplus shaped by the genetic composition of its hosts and developmental stage.</title>
        <authorList>
            <person name="Garcia G.R."/>
            <person name="Ribeiro J.M.C."/>
            <person name="Maruyama S.R."/>
            <person name="Gardinasse L.G."/>
            <person name="Nelson K."/>
            <person name="Ferreira B.R."/>
            <person name="Andrade T.G."/>
            <person name="Santos I.K.F.M."/>
        </authorList>
    </citation>
    <scope>NUCLEOTIDE SEQUENCE</scope>
    <source>
        <strain evidence="8">NSGR</strain>
        <tissue evidence="8">Salivary glands</tissue>
    </source>
</reference>
<evidence type="ECO:0000256" key="2">
    <source>
        <dbReference type="ARBA" id="ARBA00022525"/>
    </source>
</evidence>
<comment type="subcellular location">
    <subcellularLocation>
        <location evidence="1 6">Secreted</location>
    </subcellularLocation>
</comment>
<dbReference type="GO" id="GO:0005576">
    <property type="term" value="C:extracellular region"/>
    <property type="evidence" value="ECO:0007669"/>
    <property type="project" value="UniProtKB-SubCell"/>
</dbReference>
<dbReference type="AlphaFoldDB" id="A0A6G5A5D3"/>
<keyword evidence="2 6" id="KW-0964">Secreted</keyword>
<dbReference type="InterPro" id="IPR045797">
    <property type="entry name" value="EVA_Class_A"/>
</dbReference>
<dbReference type="VEuPathDB" id="VectorBase:LOC119159963"/>
<feature type="chain" id="PRO_5026260868" description="Evasin" evidence="7">
    <location>
        <begin position="22"/>
        <end position="130"/>
    </location>
</feature>
<name>A0A6G5A5D3_RHIMP</name>
<keyword evidence="4 6" id="KW-1015">Disulfide bond</keyword>
<proteinExistence type="predicted"/>
<evidence type="ECO:0000256" key="5">
    <source>
        <dbReference type="ARBA" id="ARBA00023180"/>
    </source>
</evidence>
<accession>A0A6G5A5D3</accession>